<evidence type="ECO:0000313" key="2">
    <source>
        <dbReference type="EMBL" id="WTP91413.1"/>
    </source>
</evidence>
<dbReference type="InterPro" id="IPR038765">
    <property type="entry name" value="Papain-like_cys_pep_sf"/>
</dbReference>
<feature type="compositionally biased region" description="Pro residues" evidence="1">
    <location>
        <begin position="212"/>
        <end position="230"/>
    </location>
</feature>
<evidence type="ECO:0000256" key="1">
    <source>
        <dbReference type="SAM" id="MobiDB-lite"/>
    </source>
</evidence>
<dbReference type="SUPFAM" id="SSF54001">
    <property type="entry name" value="Cysteine proteinases"/>
    <property type="match status" value="1"/>
</dbReference>
<name>A0AAU1ICF3_9ACTN</name>
<proteinExistence type="predicted"/>
<dbReference type="EMBL" id="CP108140">
    <property type="protein sequence ID" value="WTP91413.1"/>
    <property type="molecule type" value="Genomic_DNA"/>
</dbReference>
<accession>A0AAU1ICF3</accession>
<dbReference type="Gene3D" id="3.90.1720.10">
    <property type="entry name" value="endopeptidase domain like (from Nostoc punctiforme)"/>
    <property type="match status" value="1"/>
</dbReference>
<sequence>MPQAPAPASYPVTPLGLISRAEVIQRAAQWVIEGVPYSQTSWWTNTLGTYRQDCSGYVSMAWRLDQRANYWTGNLGTVAHPIPATDLQPGDILLSSPHTVIFAGWDDVSHQRFSLYEQPRPGQTARYTRNAAYAHYASRGFVPYRYDFIYDQLGPGPALPAAWLSSAVAGLPLPAPPAYLPQHTTSAALPAPLLGWTDRALSPTGWTASPAPATPPGQLPPTPRPQPLPASPLTAAQTLLYLSAVLRTLGRGIVHAAPPQPPAGIAPTAPYRPGPRGCPAGHRTRARHHRIPCP</sequence>
<organism evidence="2">
    <name type="scientific">Streptomyces sp. NBC_00180</name>
    <dbReference type="NCBI Taxonomy" id="2903632"/>
    <lineage>
        <taxon>Bacteria</taxon>
        <taxon>Bacillati</taxon>
        <taxon>Actinomycetota</taxon>
        <taxon>Actinomycetes</taxon>
        <taxon>Kitasatosporales</taxon>
        <taxon>Streptomycetaceae</taxon>
        <taxon>Streptomyces</taxon>
    </lineage>
</organism>
<feature type="region of interest" description="Disordered" evidence="1">
    <location>
        <begin position="204"/>
        <end position="231"/>
    </location>
</feature>
<protein>
    <recommendedName>
        <fullName evidence="3">NlpC/P60 domain-containing protein</fullName>
    </recommendedName>
</protein>
<dbReference type="AlphaFoldDB" id="A0AAU1ICF3"/>
<gene>
    <name evidence="2" type="ORF">OG477_41720</name>
</gene>
<evidence type="ECO:0008006" key="3">
    <source>
        <dbReference type="Google" id="ProtNLM"/>
    </source>
</evidence>
<reference evidence="2" key="1">
    <citation type="submission" date="2022-10" db="EMBL/GenBank/DDBJ databases">
        <title>The complete genomes of actinobacterial strains from the NBC collection.</title>
        <authorList>
            <person name="Joergensen T.S."/>
            <person name="Alvarez Arevalo M."/>
            <person name="Sterndorff E.B."/>
            <person name="Faurdal D."/>
            <person name="Vuksanovic O."/>
            <person name="Mourched A.-S."/>
            <person name="Charusanti P."/>
            <person name="Shaw S."/>
            <person name="Blin K."/>
            <person name="Weber T."/>
        </authorList>
    </citation>
    <scope>NUCLEOTIDE SEQUENCE</scope>
    <source>
        <strain evidence="2">NBC 00180</strain>
    </source>
</reference>